<dbReference type="SUPFAM" id="SSF57440">
    <property type="entry name" value="Kringle-like"/>
    <property type="match status" value="2"/>
</dbReference>
<organism evidence="24 25">
    <name type="scientific">Pipistrellus nathusii</name>
    <name type="common">Nathusius' pipistrelle</name>
    <dbReference type="NCBI Taxonomy" id="59473"/>
    <lineage>
        <taxon>Eukaryota</taxon>
        <taxon>Metazoa</taxon>
        <taxon>Chordata</taxon>
        <taxon>Craniata</taxon>
        <taxon>Vertebrata</taxon>
        <taxon>Euteleostomi</taxon>
        <taxon>Mammalia</taxon>
        <taxon>Eutheria</taxon>
        <taxon>Laurasiatheria</taxon>
        <taxon>Chiroptera</taxon>
        <taxon>Yangochiroptera</taxon>
        <taxon>Vespertilionidae</taxon>
        <taxon>Pipistrellus</taxon>
    </lineage>
</organism>
<feature type="disulfide bond" evidence="13">
    <location>
        <begin position="247"/>
        <end position="264"/>
    </location>
</feature>
<dbReference type="InterPro" id="IPR036943">
    <property type="entry name" value="FN_type2_sf"/>
</dbReference>
<proteinExistence type="predicted"/>
<dbReference type="Pfam" id="PF00039">
    <property type="entry name" value="fn1"/>
    <property type="match status" value="1"/>
</dbReference>
<gene>
    <name evidence="24" type="ORF">MPIPNATIZW_LOCUS1644</name>
</gene>
<evidence type="ECO:0000256" key="8">
    <source>
        <dbReference type="ARBA" id="ARBA00022801"/>
    </source>
</evidence>
<dbReference type="Pfam" id="PF00008">
    <property type="entry name" value="EGF"/>
    <property type="match status" value="2"/>
</dbReference>
<dbReference type="PROSITE" id="PS50026">
    <property type="entry name" value="EGF_3"/>
    <property type="match status" value="2"/>
</dbReference>
<evidence type="ECO:0000259" key="23">
    <source>
        <dbReference type="PROSITE" id="PS51092"/>
    </source>
</evidence>
<keyword evidence="3 13" id="KW-0245">EGF-like domain</keyword>
<dbReference type="InterPro" id="IPR018056">
    <property type="entry name" value="Kringle_CS"/>
</dbReference>
<dbReference type="SMART" id="SM00059">
    <property type="entry name" value="FN2"/>
    <property type="match status" value="1"/>
</dbReference>
<dbReference type="InterPro" id="IPR050127">
    <property type="entry name" value="Serine_Proteases_S1"/>
</dbReference>
<dbReference type="PROSITE" id="PS00022">
    <property type="entry name" value="EGF_1"/>
    <property type="match status" value="2"/>
</dbReference>
<evidence type="ECO:0000259" key="21">
    <source>
        <dbReference type="PROSITE" id="PS50240"/>
    </source>
</evidence>
<dbReference type="Pfam" id="PF00089">
    <property type="entry name" value="Trypsin"/>
    <property type="match status" value="1"/>
</dbReference>
<evidence type="ECO:0000256" key="13">
    <source>
        <dbReference type="PROSITE-ProRule" id="PRU00076"/>
    </source>
</evidence>
<keyword evidence="6 18" id="KW-0732">Signal</keyword>
<dbReference type="Pfam" id="PF00040">
    <property type="entry name" value="fn2"/>
    <property type="match status" value="1"/>
</dbReference>
<protein>
    <recommendedName>
        <fullName evidence="26">Hepatocyte growth factor activator</fullName>
    </recommendedName>
</protein>
<dbReference type="CDD" id="cd00061">
    <property type="entry name" value="FN1"/>
    <property type="match status" value="1"/>
</dbReference>
<dbReference type="PROSITE" id="PS51092">
    <property type="entry name" value="FN2_2"/>
    <property type="match status" value="1"/>
</dbReference>
<evidence type="ECO:0000256" key="10">
    <source>
        <dbReference type="ARBA" id="ARBA00023145"/>
    </source>
</evidence>
<evidence type="ECO:0000256" key="1">
    <source>
        <dbReference type="ARBA" id="ARBA00004613"/>
    </source>
</evidence>
<evidence type="ECO:0000256" key="11">
    <source>
        <dbReference type="ARBA" id="ARBA00023157"/>
    </source>
</evidence>
<dbReference type="PROSITE" id="PS00135">
    <property type="entry name" value="TRYPSIN_SER"/>
    <property type="match status" value="1"/>
</dbReference>
<evidence type="ECO:0000256" key="3">
    <source>
        <dbReference type="ARBA" id="ARBA00022536"/>
    </source>
</evidence>
<dbReference type="InterPro" id="IPR043504">
    <property type="entry name" value="Peptidase_S1_PA_chymotrypsin"/>
</dbReference>
<evidence type="ECO:0000256" key="18">
    <source>
        <dbReference type="SAM" id="SignalP"/>
    </source>
</evidence>
<keyword evidence="2" id="KW-0964">Secreted</keyword>
<evidence type="ECO:0008006" key="26">
    <source>
        <dbReference type="Google" id="ProtNLM"/>
    </source>
</evidence>
<dbReference type="EMBL" id="OY882858">
    <property type="protein sequence ID" value="CAK6433338.1"/>
    <property type="molecule type" value="Genomic_DNA"/>
</dbReference>
<dbReference type="InterPro" id="IPR033116">
    <property type="entry name" value="TRYPSIN_SER"/>
</dbReference>
<dbReference type="CDD" id="cd00054">
    <property type="entry name" value="EGF_CA"/>
    <property type="match status" value="1"/>
</dbReference>
<dbReference type="PROSITE" id="PS01253">
    <property type="entry name" value="FN1_1"/>
    <property type="match status" value="1"/>
</dbReference>
<feature type="compositionally biased region" description="Low complexity" evidence="17">
    <location>
        <begin position="47"/>
        <end position="70"/>
    </location>
</feature>
<keyword evidence="25" id="KW-1185">Reference proteome</keyword>
<dbReference type="SMART" id="SM00181">
    <property type="entry name" value="EGF"/>
    <property type="match status" value="2"/>
</dbReference>
<keyword evidence="7" id="KW-0677">Repeat</keyword>
<dbReference type="PROSITE" id="PS00021">
    <property type="entry name" value="KRINGLE_1"/>
    <property type="match status" value="1"/>
</dbReference>
<dbReference type="InterPro" id="IPR018114">
    <property type="entry name" value="TRYPSIN_HIS"/>
</dbReference>
<accession>A0ABN9Z4R5</accession>
<evidence type="ECO:0000256" key="2">
    <source>
        <dbReference type="ARBA" id="ARBA00022525"/>
    </source>
</evidence>
<dbReference type="InterPro" id="IPR001314">
    <property type="entry name" value="Peptidase_S1A"/>
</dbReference>
<evidence type="ECO:0000256" key="16">
    <source>
        <dbReference type="RuleBase" id="RU363034"/>
    </source>
</evidence>
<feature type="region of interest" description="Disordered" evidence="17">
    <location>
        <begin position="32"/>
        <end position="101"/>
    </location>
</feature>
<dbReference type="CDD" id="cd00108">
    <property type="entry name" value="KR"/>
    <property type="match status" value="1"/>
</dbReference>
<dbReference type="SUPFAM" id="SSF57603">
    <property type="entry name" value="FnI-like domain"/>
    <property type="match status" value="1"/>
</dbReference>
<dbReference type="Gene3D" id="2.40.10.10">
    <property type="entry name" value="Trypsin-like serine proteases"/>
    <property type="match status" value="1"/>
</dbReference>
<comment type="subcellular location">
    <subcellularLocation>
        <location evidence="1">Secreted</location>
    </subcellularLocation>
</comment>
<dbReference type="Gene3D" id="2.10.25.10">
    <property type="entry name" value="Laminin"/>
    <property type="match status" value="2"/>
</dbReference>
<feature type="compositionally biased region" description="Low complexity" evidence="17">
    <location>
        <begin position="82"/>
        <end position="96"/>
    </location>
</feature>
<feature type="domain" description="Fibronectin type-I" evidence="22">
    <location>
        <begin position="197"/>
        <end position="237"/>
    </location>
</feature>
<dbReference type="SMART" id="SM00058">
    <property type="entry name" value="FN1"/>
    <property type="match status" value="1"/>
</dbReference>
<evidence type="ECO:0000256" key="12">
    <source>
        <dbReference type="ARBA" id="ARBA00023180"/>
    </source>
</evidence>
<evidence type="ECO:0000256" key="6">
    <source>
        <dbReference type="ARBA" id="ARBA00022729"/>
    </source>
</evidence>
<keyword evidence="9 16" id="KW-0720">Serine protease</keyword>
<name>A0ABN9Z4R5_PIPNA</name>
<sequence>MGRRAWVPSLCPPPRLSLLLLLLLLAPLRAQPQAGRNHTEPREPNATVTSRTPPVPVTSVTPTASPTSTPEAEGPRGGGLTSAPRAAPSSSSPAGPVLTEDGQPCRFPFRLGGRLLHSCTSEGSAYRKWCATTHNYDRDRAWGYCVQGSAPPERPAALDPCASSPCLNGGSCTSTQDPGSHHCTCPMAFTGKDCGTEKCFDETRHEYLEEGDSWARVLQGRVEQCQCVGGRIRCEDTPHAACLSSPCLNGGTCHLVVATGTTVCACAPGHAGRLCNIAPAQSCFVGNGTEYRGVASTAASGLSCLAWNSDLLYQELHVDTVDAAALLGLGPHAYCRNPDKDERPWCYVVKEHTLSWEYCRLAACESLTRTQRPPDLALLALPGAAPAPAPAARPTCGRRHRKRSSLRPRIIGGSSSLPGSHPWLAAIYIGDSFCAGSLVHTCWVVSAAHCFSHSPPRESVSVVLGQHFFNLTTDVTQAFQIEKYIPYPLYSVFNPSDHDLVLIRLRKKGDRCAVRSQFVQPICLPEPSSPFPAGHKCQIAGWGHQDENVSGYSSSLREVLVPLVADHKCSSPEVYGADISPNMLCAGYFDCKADACQGDSGGPLVCEKNGVAYLYGIISWGDGCGRLHKPGVYTRVANYVGWINDRIRPPKRPADSS</sequence>
<dbReference type="InterPro" id="IPR000742">
    <property type="entry name" value="EGF"/>
</dbReference>
<evidence type="ECO:0000256" key="14">
    <source>
        <dbReference type="PROSITE-ProRule" id="PRU00121"/>
    </source>
</evidence>
<dbReference type="InterPro" id="IPR038178">
    <property type="entry name" value="Kringle_sf"/>
</dbReference>
<dbReference type="PRINTS" id="PR00018">
    <property type="entry name" value="KRINGLE"/>
</dbReference>
<feature type="domain" description="Fibronectin type-II" evidence="23">
    <location>
        <begin position="100"/>
        <end position="147"/>
    </location>
</feature>
<dbReference type="PRINTS" id="PR00722">
    <property type="entry name" value="CHYMOTRYPSIN"/>
</dbReference>
<feature type="disulfide bond" evidence="13">
    <location>
        <begin position="185"/>
        <end position="194"/>
    </location>
</feature>
<dbReference type="InterPro" id="IPR000083">
    <property type="entry name" value="Fibronectin_type1"/>
</dbReference>
<feature type="disulfide bond" evidence="13">
    <location>
        <begin position="266"/>
        <end position="275"/>
    </location>
</feature>
<evidence type="ECO:0000256" key="9">
    <source>
        <dbReference type="ARBA" id="ARBA00022825"/>
    </source>
</evidence>
<evidence type="ECO:0000259" key="22">
    <source>
        <dbReference type="PROSITE" id="PS51091"/>
    </source>
</evidence>
<evidence type="ECO:0000313" key="25">
    <source>
        <dbReference type="Proteomes" id="UP001314169"/>
    </source>
</evidence>
<dbReference type="PROSITE" id="PS51091">
    <property type="entry name" value="FN1_2"/>
    <property type="match status" value="1"/>
</dbReference>
<dbReference type="PRINTS" id="PR00013">
    <property type="entry name" value="FNTYPEII"/>
</dbReference>
<dbReference type="SUPFAM" id="SSF50494">
    <property type="entry name" value="Trypsin-like serine proteases"/>
    <property type="match status" value="1"/>
</dbReference>
<feature type="disulfide bond" evidence="13">
    <location>
        <begin position="166"/>
        <end position="183"/>
    </location>
</feature>
<dbReference type="SUPFAM" id="SSF57196">
    <property type="entry name" value="EGF/Laminin"/>
    <property type="match status" value="1"/>
</dbReference>
<dbReference type="InterPro" id="IPR013806">
    <property type="entry name" value="Kringle-like"/>
</dbReference>
<evidence type="ECO:0000256" key="7">
    <source>
        <dbReference type="ARBA" id="ARBA00022737"/>
    </source>
</evidence>
<keyword evidence="5 16" id="KW-0645">Protease</keyword>
<evidence type="ECO:0000256" key="4">
    <source>
        <dbReference type="ARBA" id="ARBA00022572"/>
    </source>
</evidence>
<evidence type="ECO:0000313" key="24">
    <source>
        <dbReference type="EMBL" id="CAK6433338.1"/>
    </source>
</evidence>
<dbReference type="InterPro" id="IPR009003">
    <property type="entry name" value="Peptidase_S1_PA"/>
</dbReference>
<feature type="chain" id="PRO_5047323374" description="Hepatocyte growth factor activator" evidence="18">
    <location>
        <begin position="31"/>
        <end position="657"/>
    </location>
</feature>
<keyword evidence="8 16" id="KW-0378">Hydrolase</keyword>
<comment type="caution">
    <text evidence="15">Lacks conserved residue(s) required for the propagation of feature annotation.</text>
</comment>
<dbReference type="PROSITE" id="PS50240">
    <property type="entry name" value="TRYPSIN_DOM"/>
    <property type="match status" value="1"/>
</dbReference>
<dbReference type="CDD" id="cd00062">
    <property type="entry name" value="FN2"/>
    <property type="match status" value="1"/>
</dbReference>
<feature type="domain" description="EGF-like" evidence="19">
    <location>
        <begin position="157"/>
        <end position="195"/>
    </location>
</feature>
<dbReference type="InterPro" id="IPR001254">
    <property type="entry name" value="Trypsin_dom"/>
</dbReference>
<dbReference type="Pfam" id="PF00051">
    <property type="entry name" value="Kringle"/>
    <property type="match status" value="1"/>
</dbReference>
<dbReference type="PANTHER" id="PTHR24264:SF43">
    <property type="entry name" value="HEPATOCYTE GROWTH FACTOR ACTIVATOR"/>
    <property type="match status" value="1"/>
</dbReference>
<dbReference type="Gene3D" id="2.40.20.10">
    <property type="entry name" value="Plasminogen Kringle 4"/>
    <property type="match status" value="1"/>
</dbReference>
<dbReference type="PANTHER" id="PTHR24264">
    <property type="entry name" value="TRYPSIN-RELATED"/>
    <property type="match status" value="1"/>
</dbReference>
<feature type="domain" description="Kringle" evidence="20">
    <location>
        <begin position="282"/>
        <end position="364"/>
    </location>
</feature>
<dbReference type="Proteomes" id="UP001314169">
    <property type="component" value="Chromosome 1"/>
</dbReference>
<keyword evidence="11 13" id="KW-1015">Disulfide bond</keyword>
<feature type="domain" description="EGF-like" evidence="19">
    <location>
        <begin position="238"/>
        <end position="276"/>
    </location>
</feature>
<dbReference type="Gene3D" id="2.10.10.10">
    <property type="entry name" value="Fibronectin, type II, collagen-binding"/>
    <property type="match status" value="1"/>
</dbReference>
<dbReference type="SMART" id="SM00020">
    <property type="entry name" value="Tryp_SPc"/>
    <property type="match status" value="1"/>
</dbReference>
<dbReference type="InterPro" id="IPR000562">
    <property type="entry name" value="FN_type2_dom"/>
</dbReference>
<evidence type="ECO:0000259" key="19">
    <source>
        <dbReference type="PROSITE" id="PS50026"/>
    </source>
</evidence>
<dbReference type="CDD" id="cd00190">
    <property type="entry name" value="Tryp_SPc"/>
    <property type="match status" value="1"/>
</dbReference>
<dbReference type="PROSITE" id="PS50070">
    <property type="entry name" value="KRINGLE_2"/>
    <property type="match status" value="1"/>
</dbReference>
<dbReference type="PROSITE" id="PS00134">
    <property type="entry name" value="TRYPSIN_HIS"/>
    <property type="match status" value="1"/>
</dbReference>
<evidence type="ECO:0000256" key="5">
    <source>
        <dbReference type="ARBA" id="ARBA00022670"/>
    </source>
</evidence>
<keyword evidence="10" id="KW-0865">Zymogen</keyword>
<evidence type="ECO:0000256" key="15">
    <source>
        <dbReference type="PROSITE-ProRule" id="PRU00479"/>
    </source>
</evidence>
<reference evidence="24" key="1">
    <citation type="submission" date="2023-12" db="EMBL/GenBank/DDBJ databases">
        <authorList>
            <person name="Brown T."/>
        </authorList>
    </citation>
    <scope>NUCLEOTIDE SEQUENCE</scope>
</reference>
<keyword evidence="12" id="KW-0325">Glycoprotein</keyword>
<evidence type="ECO:0000259" key="20">
    <source>
        <dbReference type="PROSITE" id="PS50070"/>
    </source>
</evidence>
<dbReference type="InterPro" id="IPR000001">
    <property type="entry name" value="Kringle"/>
</dbReference>
<evidence type="ECO:0000256" key="17">
    <source>
        <dbReference type="SAM" id="MobiDB-lite"/>
    </source>
</evidence>
<keyword evidence="4 14" id="KW-0420">Kringle</keyword>
<feature type="domain" description="Peptidase S1" evidence="21">
    <location>
        <begin position="410"/>
        <end position="648"/>
    </location>
</feature>
<dbReference type="SMART" id="SM00130">
    <property type="entry name" value="KR"/>
    <property type="match status" value="1"/>
</dbReference>
<feature type="signal peptide" evidence="18">
    <location>
        <begin position="1"/>
        <end position="30"/>
    </location>
</feature>